<dbReference type="InterPro" id="IPR022907">
    <property type="entry name" value="VapC_family"/>
</dbReference>
<evidence type="ECO:0000313" key="11">
    <source>
        <dbReference type="Proteomes" id="UP000295294"/>
    </source>
</evidence>
<dbReference type="InterPro" id="IPR029060">
    <property type="entry name" value="PIN-like_dom_sf"/>
</dbReference>
<dbReference type="GO" id="GO:0016787">
    <property type="term" value="F:hydrolase activity"/>
    <property type="evidence" value="ECO:0007669"/>
    <property type="project" value="UniProtKB-KW"/>
</dbReference>
<dbReference type="GO" id="GO:0000287">
    <property type="term" value="F:magnesium ion binding"/>
    <property type="evidence" value="ECO:0007669"/>
    <property type="project" value="UniProtKB-UniRule"/>
</dbReference>
<dbReference type="PANTHER" id="PTHR33653:SF1">
    <property type="entry name" value="RIBONUCLEASE VAPC2"/>
    <property type="match status" value="1"/>
</dbReference>
<dbReference type="GO" id="GO:0004540">
    <property type="term" value="F:RNA nuclease activity"/>
    <property type="evidence" value="ECO:0007669"/>
    <property type="project" value="InterPro"/>
</dbReference>
<reference evidence="10 11" key="1">
    <citation type="submission" date="2019-03" db="EMBL/GenBank/DDBJ databases">
        <title>Efficiently degradation of phenoxyalkanoic acid herbicides by Cupriavidus oxalaticus strain X32.</title>
        <authorList>
            <person name="Sheng X."/>
        </authorList>
    </citation>
    <scope>NUCLEOTIDE SEQUENCE [LARGE SCALE GENOMIC DNA]</scope>
    <source>
        <strain evidence="10 11">X32</strain>
    </source>
</reference>
<keyword evidence="5 8" id="KW-0378">Hydrolase</keyword>
<evidence type="ECO:0000256" key="2">
    <source>
        <dbReference type="ARBA" id="ARBA00022649"/>
    </source>
</evidence>
<protein>
    <recommendedName>
        <fullName evidence="8">Ribonuclease VapC</fullName>
        <shortName evidence="8">RNase VapC</shortName>
        <ecNumber evidence="8">3.1.-.-</ecNumber>
    </recommendedName>
    <alternativeName>
        <fullName evidence="8">Toxin VapC</fullName>
    </alternativeName>
</protein>
<evidence type="ECO:0000256" key="7">
    <source>
        <dbReference type="ARBA" id="ARBA00038093"/>
    </source>
</evidence>
<name>A0A4P7L4K3_9BURK</name>
<dbReference type="KEGG" id="cox:E0W60_04385"/>
<dbReference type="OrthoDB" id="9796690at2"/>
<dbReference type="Gene3D" id="3.40.50.1010">
    <property type="entry name" value="5'-nuclease"/>
    <property type="match status" value="1"/>
</dbReference>
<organism evidence="10 11">
    <name type="scientific">Cupriavidus oxalaticus</name>
    <dbReference type="NCBI Taxonomy" id="96344"/>
    <lineage>
        <taxon>Bacteria</taxon>
        <taxon>Pseudomonadati</taxon>
        <taxon>Pseudomonadota</taxon>
        <taxon>Betaproteobacteria</taxon>
        <taxon>Burkholderiales</taxon>
        <taxon>Burkholderiaceae</taxon>
        <taxon>Cupriavidus</taxon>
    </lineage>
</organism>
<gene>
    <name evidence="8" type="primary">vapC</name>
    <name evidence="10" type="ORF">E0W60_04385</name>
</gene>
<dbReference type="CDD" id="cd18748">
    <property type="entry name" value="PIN_VapC4-5_FitB-like"/>
    <property type="match status" value="1"/>
</dbReference>
<dbReference type="PANTHER" id="PTHR33653">
    <property type="entry name" value="RIBONUCLEASE VAPC2"/>
    <property type="match status" value="1"/>
</dbReference>
<keyword evidence="6 8" id="KW-0460">Magnesium</keyword>
<evidence type="ECO:0000256" key="3">
    <source>
        <dbReference type="ARBA" id="ARBA00022722"/>
    </source>
</evidence>
<dbReference type="HAMAP" id="MF_00265">
    <property type="entry name" value="VapC_Nob1"/>
    <property type="match status" value="1"/>
</dbReference>
<dbReference type="SUPFAM" id="SSF88723">
    <property type="entry name" value="PIN domain-like"/>
    <property type="match status" value="1"/>
</dbReference>
<evidence type="ECO:0000256" key="8">
    <source>
        <dbReference type="HAMAP-Rule" id="MF_00265"/>
    </source>
</evidence>
<dbReference type="RefSeq" id="WP_135703148.1">
    <property type="nucleotide sequence ID" value="NZ_CP038634.1"/>
</dbReference>
<comment type="cofactor">
    <cofactor evidence="1 8">
        <name>Mg(2+)</name>
        <dbReference type="ChEBI" id="CHEBI:18420"/>
    </cofactor>
</comment>
<sequence length="133" mass="13915">MALFLLDTNIISDAIRNTRGACAARIEATDPDSLCTSIIVAAELRFGAAKNGSSALSQRVGQALAGLRVLPLGGDADHCYGELRAALERKGTVIGANDMLIAAHALSLGAVLVTDNMGEFSRVNGLRCENWMA</sequence>
<feature type="binding site" evidence="8">
    <location>
        <position position="7"/>
    </location>
    <ligand>
        <name>Mg(2+)</name>
        <dbReference type="ChEBI" id="CHEBI:18420"/>
    </ligand>
</feature>
<keyword evidence="4 8" id="KW-0479">Metal-binding</keyword>
<dbReference type="Proteomes" id="UP000295294">
    <property type="component" value="Chromosome 1"/>
</dbReference>
<dbReference type="Pfam" id="PF01850">
    <property type="entry name" value="PIN"/>
    <property type="match status" value="1"/>
</dbReference>
<evidence type="ECO:0000313" key="10">
    <source>
        <dbReference type="EMBL" id="QBY50448.1"/>
    </source>
</evidence>
<dbReference type="InterPro" id="IPR002716">
    <property type="entry name" value="PIN_dom"/>
</dbReference>
<feature type="binding site" evidence="8">
    <location>
        <position position="98"/>
    </location>
    <ligand>
        <name>Mg(2+)</name>
        <dbReference type="ChEBI" id="CHEBI:18420"/>
    </ligand>
</feature>
<feature type="domain" description="PIN" evidence="9">
    <location>
        <begin position="5"/>
        <end position="124"/>
    </location>
</feature>
<dbReference type="GO" id="GO:0090729">
    <property type="term" value="F:toxin activity"/>
    <property type="evidence" value="ECO:0007669"/>
    <property type="project" value="UniProtKB-KW"/>
</dbReference>
<evidence type="ECO:0000256" key="1">
    <source>
        <dbReference type="ARBA" id="ARBA00001946"/>
    </source>
</evidence>
<evidence type="ECO:0000259" key="9">
    <source>
        <dbReference type="Pfam" id="PF01850"/>
    </source>
</evidence>
<dbReference type="EMBL" id="CP038634">
    <property type="protein sequence ID" value="QBY50448.1"/>
    <property type="molecule type" value="Genomic_DNA"/>
</dbReference>
<evidence type="ECO:0000256" key="4">
    <source>
        <dbReference type="ARBA" id="ARBA00022723"/>
    </source>
</evidence>
<evidence type="ECO:0000256" key="6">
    <source>
        <dbReference type="ARBA" id="ARBA00022842"/>
    </source>
</evidence>
<accession>A0A4P7L4K3</accession>
<comment type="similarity">
    <text evidence="7 8">Belongs to the PINc/VapC protein family.</text>
</comment>
<comment type="function">
    <text evidence="8">Toxic component of a toxin-antitoxin (TA) system. An RNase.</text>
</comment>
<proteinExistence type="inferred from homology"/>
<evidence type="ECO:0000256" key="5">
    <source>
        <dbReference type="ARBA" id="ARBA00022801"/>
    </source>
</evidence>
<keyword evidence="8" id="KW-0800">Toxin</keyword>
<dbReference type="InterPro" id="IPR050556">
    <property type="entry name" value="Type_II_TA_system_RNase"/>
</dbReference>
<keyword evidence="2 8" id="KW-1277">Toxin-antitoxin system</keyword>
<dbReference type="AlphaFoldDB" id="A0A4P7L4K3"/>
<dbReference type="EC" id="3.1.-.-" evidence="8"/>
<keyword evidence="3 8" id="KW-0540">Nuclease</keyword>